<evidence type="ECO:0000256" key="1">
    <source>
        <dbReference type="SAM" id="Phobius"/>
    </source>
</evidence>
<evidence type="ECO:0000313" key="3">
    <source>
        <dbReference type="Proteomes" id="UP001500426"/>
    </source>
</evidence>
<reference evidence="3" key="1">
    <citation type="journal article" date="2019" name="Int. J. Syst. Evol. Microbiol.">
        <title>The Global Catalogue of Microorganisms (GCM) 10K type strain sequencing project: providing services to taxonomists for standard genome sequencing and annotation.</title>
        <authorList>
            <consortium name="The Broad Institute Genomics Platform"/>
            <consortium name="The Broad Institute Genome Sequencing Center for Infectious Disease"/>
            <person name="Wu L."/>
            <person name="Ma J."/>
        </authorList>
    </citation>
    <scope>NUCLEOTIDE SEQUENCE [LARGE SCALE GENOMIC DNA]</scope>
    <source>
        <strain evidence="3">JCM 17068</strain>
    </source>
</reference>
<feature type="transmembrane region" description="Helical" evidence="1">
    <location>
        <begin position="30"/>
        <end position="48"/>
    </location>
</feature>
<keyword evidence="3" id="KW-1185">Reference proteome</keyword>
<proteinExistence type="predicted"/>
<keyword evidence="1" id="KW-1133">Transmembrane helix</keyword>
<sequence>MKTLRKINNIAFYTTLTLFITLYLGMLAQIPLGIIQVISAIILTYITYLKSRYAKKHLTIYWFATITELTLLYLEQFYYQSSNDFIELTLMVLFPMSIAIYFFIIMRKITSEYELKKINL</sequence>
<evidence type="ECO:0000313" key="2">
    <source>
        <dbReference type="EMBL" id="GAA4044527.1"/>
    </source>
</evidence>
<feature type="transmembrane region" description="Helical" evidence="1">
    <location>
        <begin position="7"/>
        <end position="24"/>
    </location>
</feature>
<dbReference type="Proteomes" id="UP001500426">
    <property type="component" value="Unassembled WGS sequence"/>
</dbReference>
<dbReference type="EMBL" id="BAABCS010000005">
    <property type="protein sequence ID" value="GAA4044527.1"/>
    <property type="molecule type" value="Genomic_DNA"/>
</dbReference>
<dbReference type="RefSeq" id="WP_345090822.1">
    <property type="nucleotide sequence ID" value="NZ_BAABCS010000005.1"/>
</dbReference>
<comment type="caution">
    <text evidence="2">The sequence shown here is derived from an EMBL/GenBank/DDBJ whole genome shotgun (WGS) entry which is preliminary data.</text>
</comment>
<accession>A0ABP7UJ26</accession>
<name>A0ABP7UJ26_9FLAO</name>
<keyword evidence="1" id="KW-0812">Transmembrane</keyword>
<feature type="transmembrane region" description="Helical" evidence="1">
    <location>
        <begin position="60"/>
        <end position="79"/>
    </location>
</feature>
<organism evidence="2 3">
    <name type="scientific">Flavobacterium chungnamense</name>
    <dbReference type="NCBI Taxonomy" id="706182"/>
    <lineage>
        <taxon>Bacteria</taxon>
        <taxon>Pseudomonadati</taxon>
        <taxon>Bacteroidota</taxon>
        <taxon>Flavobacteriia</taxon>
        <taxon>Flavobacteriales</taxon>
        <taxon>Flavobacteriaceae</taxon>
        <taxon>Flavobacterium</taxon>
    </lineage>
</organism>
<protein>
    <submittedName>
        <fullName evidence="2">Uncharacterized protein</fullName>
    </submittedName>
</protein>
<feature type="transmembrane region" description="Helical" evidence="1">
    <location>
        <begin position="85"/>
        <end position="106"/>
    </location>
</feature>
<keyword evidence="1" id="KW-0472">Membrane</keyword>
<gene>
    <name evidence="2" type="ORF">GCM10022388_07230</name>
</gene>